<sequence>MEQSNQLLTELRNNLDKSPIYYLLLLGLVTGLRFGELVGLQRDDFDFQSNTLRVNKTWGYTKKMHKGHGPIKNEENRIITVDQNTMQLFYKWFNTLPENIERLVFYSPISKYKVFSNGSANKVLKALLDNLAIKPQISVHGLRHTHASVLLYQDVSIYYVSKRLGHKDVNTTIGVYTHLVKELEARNTQVTNEIFERMYV</sequence>
<dbReference type="Proteomes" id="UP001277972">
    <property type="component" value="Unassembled WGS sequence"/>
</dbReference>
<proteinExistence type="predicted"/>
<comment type="caution">
    <text evidence="1">The sequence shown here is derived from an EMBL/GenBank/DDBJ whole genome shotgun (WGS) entry which is preliminary data.</text>
</comment>
<accession>A0ACC6M6J0</accession>
<keyword evidence="2" id="KW-1185">Reference proteome</keyword>
<reference evidence="1" key="1">
    <citation type="submission" date="2023-11" db="EMBL/GenBank/DDBJ databases">
        <title>Gracilibacillus pellucida a moderately halophilic bacterium isolated from saline soil in Xinjiang province.</title>
        <authorList>
            <person name="Zhang Z."/>
            <person name="Tan F."/>
            <person name="Wang Y."/>
            <person name="Xia M."/>
        </authorList>
    </citation>
    <scope>NUCLEOTIDE SEQUENCE</scope>
    <source>
        <strain evidence="1">S3-1-1</strain>
    </source>
</reference>
<evidence type="ECO:0000313" key="2">
    <source>
        <dbReference type="Proteomes" id="UP001277972"/>
    </source>
</evidence>
<name>A0ACC6M6J0_9BACI</name>
<protein>
    <submittedName>
        <fullName evidence="1">Site-specific integrase</fullName>
    </submittedName>
</protein>
<gene>
    <name evidence="1" type="ORF">SH601_11435</name>
</gene>
<organism evidence="1 2">
    <name type="scientific">Gracilibacillus pellucidus</name>
    <dbReference type="NCBI Taxonomy" id="3095368"/>
    <lineage>
        <taxon>Bacteria</taxon>
        <taxon>Bacillati</taxon>
        <taxon>Bacillota</taxon>
        <taxon>Bacilli</taxon>
        <taxon>Bacillales</taxon>
        <taxon>Bacillaceae</taxon>
        <taxon>Gracilibacillus</taxon>
    </lineage>
</organism>
<evidence type="ECO:0000313" key="1">
    <source>
        <dbReference type="EMBL" id="MDX8046596.1"/>
    </source>
</evidence>
<dbReference type="EMBL" id="JAWZSR010000006">
    <property type="protein sequence ID" value="MDX8046596.1"/>
    <property type="molecule type" value="Genomic_DNA"/>
</dbReference>